<keyword evidence="4" id="KW-0309">Germination</keyword>
<keyword evidence="5 8" id="KW-0812">Transmembrane</keyword>
<organism evidence="9 10">
    <name type="scientific">Piscibacillus halophilus</name>
    <dbReference type="NCBI Taxonomy" id="571933"/>
    <lineage>
        <taxon>Bacteria</taxon>
        <taxon>Bacillati</taxon>
        <taxon>Bacillota</taxon>
        <taxon>Bacilli</taxon>
        <taxon>Bacillales</taxon>
        <taxon>Bacillaceae</taxon>
        <taxon>Piscibacillus</taxon>
    </lineage>
</organism>
<dbReference type="STRING" id="571933.SAMN05216362_103182"/>
<feature type="transmembrane region" description="Helical" evidence="8">
    <location>
        <begin position="70"/>
        <end position="92"/>
    </location>
</feature>
<keyword evidence="10" id="KW-1185">Reference proteome</keyword>
<evidence type="ECO:0000256" key="4">
    <source>
        <dbReference type="ARBA" id="ARBA00022544"/>
    </source>
</evidence>
<dbReference type="Proteomes" id="UP000199427">
    <property type="component" value="Unassembled WGS sequence"/>
</dbReference>
<dbReference type="OrthoDB" id="2380240at2"/>
<evidence type="ECO:0000256" key="5">
    <source>
        <dbReference type="ARBA" id="ARBA00022692"/>
    </source>
</evidence>
<dbReference type="EMBL" id="FOES01000003">
    <property type="protein sequence ID" value="SEP86120.1"/>
    <property type="molecule type" value="Genomic_DNA"/>
</dbReference>
<gene>
    <name evidence="9" type="ORF">SAMN05216362_103182</name>
</gene>
<dbReference type="GO" id="GO:0009847">
    <property type="term" value="P:spore germination"/>
    <property type="evidence" value="ECO:0007669"/>
    <property type="project" value="InterPro"/>
</dbReference>
<protein>
    <submittedName>
        <fullName evidence="9">Spore germination protein</fullName>
    </submittedName>
</protein>
<evidence type="ECO:0000256" key="6">
    <source>
        <dbReference type="ARBA" id="ARBA00022989"/>
    </source>
</evidence>
<sequence>MSWSMFPFLKNAKKSKKWAHGGNLLTMLLYLLIMVVSLAYFTTDHITRLYWPTLTMWKSVELPFVERFEYVGISSWGLIILPNICLAFWAASRGARQLFRVSQRHALIIILIITFISNIFLTSKNQIEQLTTYYSYISFYLLIVYVPLLFIVVYFRLGRRKQS</sequence>
<dbReference type="GO" id="GO:0016020">
    <property type="term" value="C:membrane"/>
    <property type="evidence" value="ECO:0007669"/>
    <property type="project" value="UniProtKB-SubCell"/>
</dbReference>
<dbReference type="PANTHER" id="PTHR34975:SF2">
    <property type="entry name" value="SPORE GERMINATION PROTEIN A2"/>
    <property type="match status" value="1"/>
</dbReference>
<accession>A0A1H9BAS3</accession>
<evidence type="ECO:0000313" key="9">
    <source>
        <dbReference type="EMBL" id="SEP86120.1"/>
    </source>
</evidence>
<comment type="similarity">
    <text evidence="2">Belongs to the amino acid-polyamine-organocation (APC) superfamily. Spore germination protein (SGP) (TC 2.A.3.9) family.</text>
</comment>
<evidence type="ECO:0000256" key="2">
    <source>
        <dbReference type="ARBA" id="ARBA00007998"/>
    </source>
</evidence>
<evidence type="ECO:0000313" key="10">
    <source>
        <dbReference type="Proteomes" id="UP000199427"/>
    </source>
</evidence>
<reference evidence="9 10" key="1">
    <citation type="submission" date="2016-10" db="EMBL/GenBank/DDBJ databases">
        <authorList>
            <person name="de Groot N.N."/>
        </authorList>
    </citation>
    <scope>NUCLEOTIDE SEQUENCE [LARGE SCALE GENOMIC DNA]</scope>
    <source>
        <strain evidence="9 10">DSM 21633</strain>
    </source>
</reference>
<evidence type="ECO:0000256" key="7">
    <source>
        <dbReference type="ARBA" id="ARBA00023136"/>
    </source>
</evidence>
<evidence type="ECO:0000256" key="3">
    <source>
        <dbReference type="ARBA" id="ARBA00022448"/>
    </source>
</evidence>
<comment type="subcellular location">
    <subcellularLocation>
        <location evidence="1">Membrane</location>
        <topology evidence="1">Multi-pass membrane protein</topology>
    </subcellularLocation>
</comment>
<dbReference type="AlphaFoldDB" id="A0A1H9BAS3"/>
<feature type="transmembrane region" description="Helical" evidence="8">
    <location>
        <begin position="133"/>
        <end position="155"/>
    </location>
</feature>
<dbReference type="InterPro" id="IPR004761">
    <property type="entry name" value="Spore_GerAB"/>
</dbReference>
<keyword evidence="7 8" id="KW-0472">Membrane</keyword>
<proteinExistence type="inferred from homology"/>
<keyword evidence="3" id="KW-0813">Transport</keyword>
<dbReference type="Pfam" id="PF03845">
    <property type="entry name" value="Spore_permease"/>
    <property type="match status" value="1"/>
</dbReference>
<evidence type="ECO:0000256" key="8">
    <source>
        <dbReference type="SAM" id="Phobius"/>
    </source>
</evidence>
<name>A0A1H9BAS3_9BACI</name>
<feature type="transmembrane region" description="Helical" evidence="8">
    <location>
        <begin position="104"/>
        <end position="121"/>
    </location>
</feature>
<feature type="transmembrane region" description="Helical" evidence="8">
    <location>
        <begin position="21"/>
        <end position="41"/>
    </location>
</feature>
<evidence type="ECO:0000256" key="1">
    <source>
        <dbReference type="ARBA" id="ARBA00004141"/>
    </source>
</evidence>
<dbReference type="PANTHER" id="PTHR34975">
    <property type="entry name" value="SPORE GERMINATION PROTEIN A2"/>
    <property type="match status" value="1"/>
</dbReference>
<keyword evidence="6 8" id="KW-1133">Transmembrane helix</keyword>